<protein>
    <submittedName>
        <fullName evidence="1">Uncharacterized protein</fullName>
    </submittedName>
</protein>
<reference evidence="1 2" key="1">
    <citation type="submission" date="2021-06" db="EMBL/GenBank/DDBJ databases">
        <authorList>
            <person name="Palmer J.M."/>
        </authorList>
    </citation>
    <scope>NUCLEOTIDE SEQUENCE [LARGE SCALE GENOMIC DNA]</scope>
    <source>
        <strain evidence="1 2">GA_2019</strain>
        <tissue evidence="1">Muscle</tissue>
    </source>
</reference>
<feature type="non-terminal residue" evidence="1">
    <location>
        <position position="1"/>
    </location>
</feature>
<comment type="caution">
    <text evidence="1">The sequence shown here is derived from an EMBL/GenBank/DDBJ whole genome shotgun (WGS) entry which is preliminary data.</text>
</comment>
<proteinExistence type="predicted"/>
<accession>A0ABV0MJX1</accession>
<sequence length="86" mass="9278">AADRLQNGVGPQELSLPGSYDIDNPHLEILPSSTSAYGWITLPIEPSLSCLFALIHKHNHLLVTCQPAKENTDPALTATYCTPPLV</sequence>
<dbReference type="EMBL" id="JAHRIO010002320">
    <property type="protein sequence ID" value="MEQ2159410.1"/>
    <property type="molecule type" value="Genomic_DNA"/>
</dbReference>
<dbReference type="Proteomes" id="UP001476798">
    <property type="component" value="Unassembled WGS sequence"/>
</dbReference>
<organism evidence="1 2">
    <name type="scientific">Goodea atripinnis</name>
    <dbReference type="NCBI Taxonomy" id="208336"/>
    <lineage>
        <taxon>Eukaryota</taxon>
        <taxon>Metazoa</taxon>
        <taxon>Chordata</taxon>
        <taxon>Craniata</taxon>
        <taxon>Vertebrata</taxon>
        <taxon>Euteleostomi</taxon>
        <taxon>Actinopterygii</taxon>
        <taxon>Neopterygii</taxon>
        <taxon>Teleostei</taxon>
        <taxon>Neoteleostei</taxon>
        <taxon>Acanthomorphata</taxon>
        <taxon>Ovalentaria</taxon>
        <taxon>Atherinomorphae</taxon>
        <taxon>Cyprinodontiformes</taxon>
        <taxon>Goodeidae</taxon>
        <taxon>Goodea</taxon>
    </lineage>
</organism>
<name>A0ABV0MJX1_9TELE</name>
<evidence type="ECO:0000313" key="1">
    <source>
        <dbReference type="EMBL" id="MEQ2159410.1"/>
    </source>
</evidence>
<keyword evidence="2" id="KW-1185">Reference proteome</keyword>
<gene>
    <name evidence="1" type="ORF">GOODEAATRI_022549</name>
</gene>
<evidence type="ECO:0000313" key="2">
    <source>
        <dbReference type="Proteomes" id="UP001476798"/>
    </source>
</evidence>